<name>A0A7K1SGM7_9BACT</name>
<reference evidence="1 2" key="1">
    <citation type="submission" date="2019-12" db="EMBL/GenBank/DDBJ databases">
        <title>Spirosoma sp. HMF4905 genome sequencing and assembly.</title>
        <authorList>
            <person name="Kang H."/>
            <person name="Cha I."/>
            <person name="Kim H."/>
            <person name="Joh K."/>
        </authorList>
    </citation>
    <scope>NUCLEOTIDE SEQUENCE [LARGE SCALE GENOMIC DNA]</scope>
    <source>
        <strain evidence="1 2">HMF4905</strain>
    </source>
</reference>
<dbReference type="InterPro" id="IPR016084">
    <property type="entry name" value="Haem_Oase-like_multi-hlx"/>
</dbReference>
<dbReference type="GO" id="GO:0006788">
    <property type="term" value="P:heme oxidation"/>
    <property type="evidence" value="ECO:0007669"/>
    <property type="project" value="InterPro"/>
</dbReference>
<proteinExistence type="predicted"/>
<dbReference type="GO" id="GO:0004392">
    <property type="term" value="F:heme oxygenase (decyclizing) activity"/>
    <property type="evidence" value="ECO:0007669"/>
    <property type="project" value="InterPro"/>
</dbReference>
<sequence>MSTLLERLRHETRPLHEQTEQMFYTDALQNGNLSVEEYSHLLRTHFTFHQALETAIDRHPDFFQEYEPEVRRKTSWLLADLAYLYEPVPQPMPDLFIDWSPVSLLGAAYVGEGSMLGGTVIWRLLQKNPAIQPLLMHARFYQGYGASTGSNWKNFGAFLTRQGEAHPDEVVAAAGQAFVDYQTVFQRSQLPVF</sequence>
<keyword evidence="2" id="KW-1185">Reference proteome</keyword>
<dbReference type="SUPFAM" id="SSF48613">
    <property type="entry name" value="Heme oxygenase-like"/>
    <property type="match status" value="1"/>
</dbReference>
<protein>
    <submittedName>
        <fullName evidence="1">Heme oxygenase</fullName>
    </submittedName>
</protein>
<dbReference type="EMBL" id="WPIN01000009">
    <property type="protein sequence ID" value="MVM32970.1"/>
    <property type="molecule type" value="Genomic_DNA"/>
</dbReference>
<dbReference type="Proteomes" id="UP000436006">
    <property type="component" value="Unassembled WGS sequence"/>
</dbReference>
<evidence type="ECO:0000313" key="2">
    <source>
        <dbReference type="Proteomes" id="UP000436006"/>
    </source>
</evidence>
<accession>A0A7K1SGM7</accession>
<dbReference type="CDD" id="cd19166">
    <property type="entry name" value="HemeO-bac"/>
    <property type="match status" value="1"/>
</dbReference>
<dbReference type="RefSeq" id="WP_157587687.1">
    <property type="nucleotide sequence ID" value="NZ_WPIN01000009.1"/>
</dbReference>
<gene>
    <name evidence="1" type="ORF">GO755_23215</name>
</gene>
<evidence type="ECO:0000313" key="1">
    <source>
        <dbReference type="EMBL" id="MVM32970.1"/>
    </source>
</evidence>
<comment type="caution">
    <text evidence="1">The sequence shown here is derived from an EMBL/GenBank/DDBJ whole genome shotgun (WGS) entry which is preliminary data.</text>
</comment>
<organism evidence="1 2">
    <name type="scientific">Spirosoma arboris</name>
    <dbReference type="NCBI Taxonomy" id="2682092"/>
    <lineage>
        <taxon>Bacteria</taxon>
        <taxon>Pseudomonadati</taxon>
        <taxon>Bacteroidota</taxon>
        <taxon>Cytophagia</taxon>
        <taxon>Cytophagales</taxon>
        <taxon>Cytophagaceae</taxon>
        <taxon>Spirosoma</taxon>
    </lineage>
</organism>
<dbReference type="InterPro" id="IPR016053">
    <property type="entry name" value="Haem_Oase-like"/>
</dbReference>
<dbReference type="Gene3D" id="1.20.910.10">
    <property type="entry name" value="Heme oxygenase-like"/>
    <property type="match status" value="1"/>
</dbReference>
<dbReference type="Pfam" id="PF01126">
    <property type="entry name" value="Heme_oxygenase"/>
    <property type="match status" value="1"/>
</dbReference>
<dbReference type="AlphaFoldDB" id="A0A7K1SGM7"/>